<dbReference type="InterPro" id="IPR020596">
    <property type="entry name" value="rRNA_Ade_Mease_Trfase_CS"/>
</dbReference>
<dbReference type="InterPro" id="IPR023165">
    <property type="entry name" value="rRNA_Ade_diMease-like_C"/>
</dbReference>
<dbReference type="NCBIfam" id="TIGR00755">
    <property type="entry name" value="ksgA"/>
    <property type="match status" value="1"/>
</dbReference>
<reference evidence="10 12" key="1">
    <citation type="journal article" date="2018" name="Elife">
        <title>Discovery and characterization of a prevalent human gut bacterial enzyme sufficient for the inactivation of a family of plant toxins.</title>
        <authorList>
            <person name="Koppel N."/>
            <person name="Bisanz J.E."/>
            <person name="Pandelia M.E."/>
            <person name="Turnbaugh P.J."/>
            <person name="Balskus E.P."/>
        </authorList>
    </citation>
    <scope>NUCLEOTIDE SEQUENCE [LARGE SCALE GENOMIC DNA]</scope>
    <source>
        <strain evidence="10 12">DSM 16107</strain>
    </source>
</reference>
<dbReference type="CDD" id="cd02440">
    <property type="entry name" value="AdoMet_MTases"/>
    <property type="match status" value="1"/>
</dbReference>
<keyword evidence="5 7" id="KW-0949">S-adenosyl-L-methionine</keyword>
<dbReference type="PROSITE" id="PS01131">
    <property type="entry name" value="RRNA_A_DIMETH"/>
    <property type="match status" value="1"/>
</dbReference>
<comment type="catalytic activity">
    <reaction evidence="7">
        <text>adenosine(1518)/adenosine(1519) in 16S rRNA + 4 S-adenosyl-L-methionine = N(6)-dimethyladenosine(1518)/N(6)-dimethyladenosine(1519) in 16S rRNA + 4 S-adenosyl-L-homocysteine + 4 H(+)</text>
        <dbReference type="Rhea" id="RHEA:19609"/>
        <dbReference type="Rhea" id="RHEA-COMP:10232"/>
        <dbReference type="Rhea" id="RHEA-COMP:10233"/>
        <dbReference type="ChEBI" id="CHEBI:15378"/>
        <dbReference type="ChEBI" id="CHEBI:57856"/>
        <dbReference type="ChEBI" id="CHEBI:59789"/>
        <dbReference type="ChEBI" id="CHEBI:74411"/>
        <dbReference type="ChEBI" id="CHEBI:74493"/>
        <dbReference type="EC" id="2.1.1.182"/>
    </reaction>
</comment>
<feature type="binding site" evidence="7 8">
    <location>
        <position position="79"/>
    </location>
    <ligand>
        <name>S-adenosyl-L-methionine</name>
        <dbReference type="ChEBI" id="CHEBI:59789"/>
    </ligand>
</feature>
<dbReference type="FunFam" id="3.40.50.150:FF:000023">
    <property type="entry name" value="Ribosomal RNA small subunit methyltransferase A"/>
    <property type="match status" value="1"/>
</dbReference>
<comment type="similarity">
    <text evidence="7">Belongs to the class I-like SAM-binding methyltransferase superfamily. rRNA adenine N(6)-methyltransferase family. RsmA subfamily.</text>
</comment>
<name>A0A3N0J2A5_9ACTN</name>
<comment type="subcellular location">
    <subcellularLocation>
        <location evidence="7">Cytoplasm</location>
    </subcellularLocation>
</comment>
<keyword evidence="6 7" id="KW-0694">RNA-binding</keyword>
<dbReference type="OrthoDB" id="9814755at2"/>
<dbReference type="GO" id="GO:0052908">
    <property type="term" value="F:16S rRNA (adenine(1518)-N(6)/adenine(1519)-N(6))-dimethyltransferase activity"/>
    <property type="evidence" value="ECO:0007669"/>
    <property type="project" value="UniProtKB-EC"/>
</dbReference>
<dbReference type="EC" id="2.1.1.182" evidence="7"/>
<feature type="binding site" evidence="7 8">
    <location>
        <position position="33"/>
    </location>
    <ligand>
        <name>S-adenosyl-L-methionine</name>
        <dbReference type="ChEBI" id="CHEBI:59789"/>
    </ligand>
</feature>
<dbReference type="PROSITE" id="PS51689">
    <property type="entry name" value="SAM_RNA_A_N6_MT"/>
    <property type="match status" value="1"/>
</dbReference>
<evidence type="ECO:0000313" key="11">
    <source>
        <dbReference type="EMBL" id="RNM43354.1"/>
    </source>
</evidence>
<dbReference type="HAMAP" id="MF_00607">
    <property type="entry name" value="16SrRNA_methyltr_A"/>
    <property type="match status" value="1"/>
</dbReference>
<dbReference type="InterPro" id="IPR001737">
    <property type="entry name" value="KsgA/Erm"/>
</dbReference>
<comment type="function">
    <text evidence="7">Specifically dimethylates two adjacent adenosines (A1518 and A1519) in the loop of a conserved hairpin near the 3'-end of 16S rRNA in the 30S particle. May play a critical role in biogenesis of 30S subunits.</text>
</comment>
<dbReference type="AlphaFoldDB" id="A0A3N0J2A5"/>
<organism evidence="11 13">
    <name type="scientific">Eggerthella sinensis</name>
    <dbReference type="NCBI Taxonomy" id="242230"/>
    <lineage>
        <taxon>Bacteria</taxon>
        <taxon>Bacillati</taxon>
        <taxon>Actinomycetota</taxon>
        <taxon>Coriobacteriia</taxon>
        <taxon>Eggerthellales</taxon>
        <taxon>Eggerthellaceae</taxon>
        <taxon>Eggerthella</taxon>
    </lineage>
</organism>
<feature type="binding site" evidence="7 8">
    <location>
        <position position="105"/>
    </location>
    <ligand>
        <name>S-adenosyl-L-methionine</name>
        <dbReference type="ChEBI" id="CHEBI:59789"/>
    </ligand>
</feature>
<dbReference type="Pfam" id="PF00398">
    <property type="entry name" value="RrnaAD"/>
    <property type="match status" value="1"/>
</dbReference>
<feature type="binding site" evidence="7 8">
    <location>
        <position position="58"/>
    </location>
    <ligand>
        <name>S-adenosyl-L-methionine</name>
        <dbReference type="ChEBI" id="CHEBI:59789"/>
    </ligand>
</feature>
<evidence type="ECO:0000256" key="1">
    <source>
        <dbReference type="ARBA" id="ARBA00022490"/>
    </source>
</evidence>
<keyword evidence="2 7" id="KW-0698">rRNA processing</keyword>
<dbReference type="InterPro" id="IPR011530">
    <property type="entry name" value="rRNA_adenine_dimethylase"/>
</dbReference>
<feature type="domain" description="Ribosomal RNA adenine methylase transferase N-terminal" evidence="9">
    <location>
        <begin position="38"/>
        <end position="217"/>
    </location>
</feature>
<accession>A0A3N0J2A5</accession>
<gene>
    <name evidence="7" type="primary">rsmA</name>
    <name evidence="7" type="synonym">ksgA</name>
    <name evidence="10" type="ORF">C1876_01430</name>
    <name evidence="11" type="ORF">DMP09_00210</name>
</gene>
<proteinExistence type="inferred from homology"/>
<reference evidence="13" key="2">
    <citation type="submission" date="2018-05" db="EMBL/GenBank/DDBJ databases">
        <title>Genome Sequencing of selected type strains of the family Eggerthellaceae.</title>
        <authorList>
            <person name="Danylec N."/>
            <person name="Stoll D.A."/>
            <person name="Doetsch A."/>
            <person name="Huch M."/>
        </authorList>
    </citation>
    <scope>NUCLEOTIDE SEQUENCE [LARGE SCALE GENOMIC DNA]</scope>
    <source>
        <strain evidence="13">DSM 16107</strain>
    </source>
</reference>
<dbReference type="GO" id="GO:0003723">
    <property type="term" value="F:RNA binding"/>
    <property type="evidence" value="ECO:0007669"/>
    <property type="project" value="UniProtKB-UniRule"/>
</dbReference>
<dbReference type="PANTHER" id="PTHR11727:SF7">
    <property type="entry name" value="DIMETHYLADENOSINE TRANSFERASE-RELATED"/>
    <property type="match status" value="1"/>
</dbReference>
<protein>
    <recommendedName>
        <fullName evidence="7">Ribosomal RNA small subunit methyltransferase A</fullName>
        <ecNumber evidence="7">2.1.1.182</ecNumber>
    </recommendedName>
    <alternativeName>
        <fullName evidence="7">16S rRNA (adenine(1518)-N(6)/adenine(1519)-N(6))-dimethyltransferase</fullName>
    </alternativeName>
    <alternativeName>
        <fullName evidence="7">16S rRNA dimethyladenosine transferase</fullName>
    </alternativeName>
    <alternativeName>
        <fullName evidence="7">16S rRNA dimethylase</fullName>
    </alternativeName>
    <alternativeName>
        <fullName evidence="7">S-adenosylmethionine-6-N', N'-adenosyl(rRNA) dimethyltransferase</fullName>
    </alternativeName>
</protein>
<evidence type="ECO:0000256" key="7">
    <source>
        <dbReference type="HAMAP-Rule" id="MF_00607"/>
    </source>
</evidence>
<evidence type="ECO:0000313" key="12">
    <source>
        <dbReference type="Proteomes" id="UP000253817"/>
    </source>
</evidence>
<evidence type="ECO:0000313" key="10">
    <source>
        <dbReference type="EMBL" id="RDB71439.1"/>
    </source>
</evidence>
<evidence type="ECO:0000256" key="6">
    <source>
        <dbReference type="ARBA" id="ARBA00022884"/>
    </source>
</evidence>
<dbReference type="Proteomes" id="UP000253817">
    <property type="component" value="Unassembled WGS sequence"/>
</dbReference>
<evidence type="ECO:0000259" key="9">
    <source>
        <dbReference type="SMART" id="SM00650"/>
    </source>
</evidence>
<evidence type="ECO:0000256" key="2">
    <source>
        <dbReference type="ARBA" id="ARBA00022552"/>
    </source>
</evidence>
<dbReference type="SMART" id="SM00650">
    <property type="entry name" value="rADc"/>
    <property type="match status" value="1"/>
</dbReference>
<feature type="binding site" evidence="7 8">
    <location>
        <position position="132"/>
    </location>
    <ligand>
        <name>S-adenosyl-L-methionine</name>
        <dbReference type="ChEBI" id="CHEBI:59789"/>
    </ligand>
</feature>
<evidence type="ECO:0000256" key="3">
    <source>
        <dbReference type="ARBA" id="ARBA00022603"/>
    </source>
</evidence>
<dbReference type="GO" id="GO:0005829">
    <property type="term" value="C:cytosol"/>
    <property type="evidence" value="ECO:0007669"/>
    <property type="project" value="TreeGrafter"/>
</dbReference>
<dbReference type="Gene3D" id="3.40.50.150">
    <property type="entry name" value="Vaccinia Virus protein VP39"/>
    <property type="match status" value="1"/>
</dbReference>
<sequence>MTKLSPLASVSETRATLEAHGLSTKYSLGQNFLINDGILQKIVTLADLKPDDYVLEVGPGIGTLTIALLKTAGRVLSVERDPDLPAVLVETLAPWSDRFTLISKDALDLTTEDVQAARAEASGALPNKFVANLPYAVAATVVLDYFELFPSLDSATIMVQKEVADRMAARPGSKNYGAYTVKLRLYAEPAGRFAVGPGNFFPPPRVDSAVLRLNRRPVCDDAGVPLDAVAIAAACTMAEAAFATRRKTLSNSCKTYFAGRGAAGARIIAALPQLFERAGIDPKLRGETLDVPAFVRLGKAYQDLA</sequence>
<keyword evidence="1 7" id="KW-0963">Cytoplasm</keyword>
<evidence type="ECO:0000256" key="4">
    <source>
        <dbReference type="ARBA" id="ARBA00022679"/>
    </source>
</evidence>
<dbReference type="Gene3D" id="1.10.8.100">
    <property type="entry name" value="Ribosomal RNA adenine dimethylase-like, domain 2"/>
    <property type="match status" value="1"/>
</dbReference>
<dbReference type="RefSeq" id="WP_114544946.1">
    <property type="nucleotide sequence ID" value="NZ_PPTT01000002.1"/>
</dbReference>
<dbReference type="PANTHER" id="PTHR11727">
    <property type="entry name" value="DIMETHYLADENOSINE TRANSFERASE"/>
    <property type="match status" value="1"/>
</dbReference>
<reference evidence="11" key="3">
    <citation type="journal article" date="2019" name="Microbiol. Resour. Announc.">
        <title>Draft Genome Sequences of Type Strains of Gordonibacter faecihominis, Paraeggerthella hongkongensis, Parvibacter caecicola,Slackia equolifaciens, Slackia faecicanis, and Slackia isoflavoniconvertens.</title>
        <authorList>
            <person name="Danylec N."/>
            <person name="Stoll D.A."/>
            <person name="Dotsch A."/>
            <person name="Huch M."/>
        </authorList>
    </citation>
    <scope>NUCLEOTIDE SEQUENCE</scope>
    <source>
        <strain evidence="11">DSM 16107</strain>
    </source>
</reference>
<dbReference type="EMBL" id="PPTT01000002">
    <property type="protein sequence ID" value="RDB71439.1"/>
    <property type="molecule type" value="Genomic_DNA"/>
</dbReference>
<keyword evidence="4 7" id="KW-0808">Transferase</keyword>
<dbReference type="InterPro" id="IPR020598">
    <property type="entry name" value="rRNA_Ade_methylase_Trfase_N"/>
</dbReference>
<comment type="caution">
    <text evidence="11">The sequence shown here is derived from an EMBL/GenBank/DDBJ whole genome shotgun (WGS) entry which is preliminary data.</text>
</comment>
<keyword evidence="3 7" id="KW-0489">Methyltransferase</keyword>
<dbReference type="Proteomes" id="UP000270112">
    <property type="component" value="Unassembled WGS sequence"/>
</dbReference>
<dbReference type="SUPFAM" id="SSF53335">
    <property type="entry name" value="S-adenosyl-L-methionine-dependent methyltransferases"/>
    <property type="match status" value="1"/>
</dbReference>
<keyword evidence="12" id="KW-1185">Reference proteome</keyword>
<evidence type="ECO:0000256" key="8">
    <source>
        <dbReference type="PROSITE-ProRule" id="PRU01026"/>
    </source>
</evidence>
<dbReference type="EMBL" id="QICC01000001">
    <property type="protein sequence ID" value="RNM43354.1"/>
    <property type="molecule type" value="Genomic_DNA"/>
</dbReference>
<evidence type="ECO:0000256" key="5">
    <source>
        <dbReference type="ARBA" id="ARBA00022691"/>
    </source>
</evidence>
<evidence type="ECO:0000313" key="13">
    <source>
        <dbReference type="Proteomes" id="UP000270112"/>
    </source>
</evidence>
<feature type="binding site" evidence="7 8">
    <location>
        <position position="31"/>
    </location>
    <ligand>
        <name>S-adenosyl-L-methionine</name>
        <dbReference type="ChEBI" id="CHEBI:59789"/>
    </ligand>
</feature>
<dbReference type="InterPro" id="IPR029063">
    <property type="entry name" value="SAM-dependent_MTases_sf"/>
</dbReference>